<protein>
    <recommendedName>
        <fullName evidence="3">Kinesin motor domain-containing protein</fullName>
    </recommendedName>
</protein>
<dbReference type="GO" id="GO:0016887">
    <property type="term" value="F:ATP hydrolysis activity"/>
    <property type="evidence" value="ECO:0007669"/>
    <property type="project" value="TreeGrafter"/>
</dbReference>
<dbReference type="SUPFAM" id="SSF52540">
    <property type="entry name" value="P-loop containing nucleoside triphosphate hydrolases"/>
    <property type="match status" value="1"/>
</dbReference>
<dbReference type="AlphaFoldDB" id="A0A9P1CBN3"/>
<dbReference type="PANTHER" id="PTHR24115:SF0">
    <property type="entry name" value="FI21273P1-RELATED"/>
    <property type="match status" value="1"/>
</dbReference>
<comment type="caution">
    <text evidence="4">The sequence shown here is derived from an EMBL/GenBank/DDBJ whole genome shotgun (WGS) entry which is preliminary data.</text>
</comment>
<dbReference type="Pfam" id="PF00225">
    <property type="entry name" value="Kinesin"/>
    <property type="match status" value="1"/>
</dbReference>
<accession>A0A9P1CBN3</accession>
<dbReference type="GO" id="GO:0005874">
    <property type="term" value="C:microtubule"/>
    <property type="evidence" value="ECO:0007669"/>
    <property type="project" value="TreeGrafter"/>
</dbReference>
<feature type="compositionally biased region" description="Basic residues" evidence="2">
    <location>
        <begin position="205"/>
        <end position="214"/>
    </location>
</feature>
<dbReference type="InterPro" id="IPR013761">
    <property type="entry name" value="SAM/pointed_sf"/>
</dbReference>
<dbReference type="InterPro" id="IPR027640">
    <property type="entry name" value="Kinesin-like_fam"/>
</dbReference>
<evidence type="ECO:0000313" key="5">
    <source>
        <dbReference type="EMBL" id="CAL4775465.1"/>
    </source>
</evidence>
<dbReference type="OrthoDB" id="423362at2759"/>
<dbReference type="GO" id="GO:0005524">
    <property type="term" value="F:ATP binding"/>
    <property type="evidence" value="ECO:0007669"/>
    <property type="project" value="InterPro"/>
</dbReference>
<feature type="region of interest" description="Disordered" evidence="2">
    <location>
        <begin position="288"/>
        <end position="421"/>
    </location>
</feature>
<comment type="similarity">
    <text evidence="1">Belongs to the TRAFAC class myosin-kinesin ATPase superfamily. Kinesin family.</text>
</comment>
<dbReference type="GO" id="GO:0008017">
    <property type="term" value="F:microtubule binding"/>
    <property type="evidence" value="ECO:0007669"/>
    <property type="project" value="InterPro"/>
</dbReference>
<evidence type="ECO:0000259" key="3">
    <source>
        <dbReference type="PROSITE" id="PS50067"/>
    </source>
</evidence>
<dbReference type="GO" id="GO:0003777">
    <property type="term" value="F:microtubule motor activity"/>
    <property type="evidence" value="ECO:0007669"/>
    <property type="project" value="InterPro"/>
</dbReference>
<evidence type="ECO:0000313" key="4">
    <source>
        <dbReference type="EMBL" id="CAI3988153.1"/>
    </source>
</evidence>
<gene>
    <name evidence="4" type="ORF">C1SCF055_LOCUS15368</name>
</gene>
<dbReference type="GO" id="GO:0007018">
    <property type="term" value="P:microtubule-based movement"/>
    <property type="evidence" value="ECO:0007669"/>
    <property type="project" value="InterPro"/>
</dbReference>
<proteinExistence type="inferred from homology"/>
<name>A0A9P1CBN3_9DINO</name>
<dbReference type="InterPro" id="IPR027417">
    <property type="entry name" value="P-loop_NTPase"/>
</dbReference>
<feature type="region of interest" description="Disordered" evidence="2">
    <location>
        <begin position="246"/>
        <end position="265"/>
    </location>
</feature>
<dbReference type="InterPro" id="IPR001752">
    <property type="entry name" value="Kinesin_motor_dom"/>
</dbReference>
<dbReference type="GO" id="GO:0005871">
    <property type="term" value="C:kinesin complex"/>
    <property type="evidence" value="ECO:0007669"/>
    <property type="project" value="TreeGrafter"/>
</dbReference>
<evidence type="ECO:0000313" key="6">
    <source>
        <dbReference type="Proteomes" id="UP001152797"/>
    </source>
</evidence>
<reference evidence="4" key="1">
    <citation type="submission" date="2022-10" db="EMBL/GenBank/DDBJ databases">
        <authorList>
            <person name="Chen Y."/>
            <person name="Dougan E. K."/>
            <person name="Chan C."/>
            <person name="Rhodes N."/>
            <person name="Thang M."/>
        </authorList>
    </citation>
    <scope>NUCLEOTIDE SEQUENCE</scope>
</reference>
<dbReference type="Gene3D" id="3.40.850.10">
    <property type="entry name" value="Kinesin motor domain"/>
    <property type="match status" value="1"/>
</dbReference>
<organism evidence="4">
    <name type="scientific">Cladocopium goreaui</name>
    <dbReference type="NCBI Taxonomy" id="2562237"/>
    <lineage>
        <taxon>Eukaryota</taxon>
        <taxon>Sar</taxon>
        <taxon>Alveolata</taxon>
        <taxon>Dinophyceae</taxon>
        <taxon>Suessiales</taxon>
        <taxon>Symbiodiniaceae</taxon>
        <taxon>Cladocopium</taxon>
    </lineage>
</organism>
<dbReference type="PROSITE" id="PS50067">
    <property type="entry name" value="KINESIN_MOTOR_2"/>
    <property type="match status" value="1"/>
</dbReference>
<dbReference type="Proteomes" id="UP001152797">
    <property type="component" value="Unassembled WGS sequence"/>
</dbReference>
<dbReference type="PANTHER" id="PTHR24115">
    <property type="entry name" value="KINESIN-RELATED"/>
    <property type="match status" value="1"/>
</dbReference>
<feature type="domain" description="Kinesin motor" evidence="3">
    <location>
        <begin position="527"/>
        <end position="700"/>
    </location>
</feature>
<evidence type="ECO:0000256" key="2">
    <source>
        <dbReference type="SAM" id="MobiDB-lite"/>
    </source>
</evidence>
<reference evidence="5 6" key="2">
    <citation type="submission" date="2024-05" db="EMBL/GenBank/DDBJ databases">
        <authorList>
            <person name="Chen Y."/>
            <person name="Shah S."/>
            <person name="Dougan E. K."/>
            <person name="Thang M."/>
            <person name="Chan C."/>
        </authorList>
    </citation>
    <scope>NUCLEOTIDE SEQUENCE [LARGE SCALE GENOMIC DNA]</scope>
</reference>
<dbReference type="EMBL" id="CAMXCT030001236">
    <property type="protein sequence ID" value="CAL4775465.1"/>
    <property type="molecule type" value="Genomic_DNA"/>
</dbReference>
<sequence>MDDELLAAWARLPAEERARLLCVEEPECVRLIDGGMQMLWAAEIQARQFGCATGPDPFEQAQLPLLATMQFDGFMHKGQKVFKLVKWPNEFHEDPMILANALRFSLQAPHGKRRSPALGVERWHQLLVPAAQSWTAFEMQLAQLVEQLVLRAHKVSPESQKMGESGEMWASRAQADANDDEAPAQAPPAGDGGAAEEMASGGSRALKRARQRERRKLGKALARVEDVDALAAAAGVTVPATKKGPAAMSKQPIVPKAPETTETAPCPVPIQTEEVKPPEAIPRAEAVVKAAPQPPVPQETPAEEEDEDDFPGLGGAEMANRGFGRGRPMGRFSEGPFLGRGMGRGRALAPPPGLQGLHLSGSQRLPATLSRPWMAGPPIPEDEDVTTTPQNVPWPEPQHRWSSIPSLDLPQSTSQRRAWADMDSGSEVSYSELKGGQMSYVPTPKQKWSKTPSPPSSPAGPLMTFGLPDALTLQSLPCSVPSAIGPLGMNPAVKDGPDQNDYVIPVYVTVPAAAARDTRTAASRRGEPAPELRLRENKDGTYLADGALVMFPSTSEDLSTWMRRAHACRATSATEANDVSSRSHAVCMLRLQSGGQLLLIDCAGTERRKDAMYHSKERQQEGAEINASLHALKECIRHFTTQNSVPSHVLRASSLTKILAESFLRPRAARLAVVCTASPCVSDTEHTLSTLRTGVSLCSCGYERERKQVIEAPRRLRLPHPKSWSPEAVRLWLEELADGAFRDVLEEIPSNFTGQMLVRCTEARCVQLCGGQAQRGHELFHLLHEEMKKAG</sequence>
<evidence type="ECO:0000256" key="1">
    <source>
        <dbReference type="PROSITE-ProRule" id="PRU00283"/>
    </source>
</evidence>
<dbReference type="SMART" id="SM00129">
    <property type="entry name" value="KISc"/>
    <property type="match status" value="1"/>
</dbReference>
<dbReference type="EMBL" id="CAMXCT010001236">
    <property type="protein sequence ID" value="CAI3988153.1"/>
    <property type="molecule type" value="Genomic_DNA"/>
</dbReference>
<feature type="compositionally biased region" description="Polar residues" evidence="2">
    <location>
        <begin position="400"/>
        <end position="416"/>
    </location>
</feature>
<keyword evidence="6" id="KW-1185">Reference proteome</keyword>
<dbReference type="SUPFAM" id="SSF47769">
    <property type="entry name" value="SAM/Pointed domain"/>
    <property type="match status" value="1"/>
</dbReference>
<dbReference type="EMBL" id="CAMXCT020001236">
    <property type="protein sequence ID" value="CAL1141528.1"/>
    <property type="molecule type" value="Genomic_DNA"/>
</dbReference>
<comment type="caution">
    <text evidence="1">Lacks conserved residue(s) required for the propagation of feature annotation.</text>
</comment>
<dbReference type="GO" id="GO:0005819">
    <property type="term" value="C:spindle"/>
    <property type="evidence" value="ECO:0007669"/>
    <property type="project" value="TreeGrafter"/>
</dbReference>
<dbReference type="InterPro" id="IPR036961">
    <property type="entry name" value="Kinesin_motor_dom_sf"/>
</dbReference>
<feature type="region of interest" description="Disordered" evidence="2">
    <location>
        <begin position="157"/>
        <end position="214"/>
    </location>
</feature>
<feature type="compositionally biased region" description="Acidic residues" evidence="2">
    <location>
        <begin position="301"/>
        <end position="310"/>
    </location>
</feature>